<dbReference type="NCBIfam" id="NF033452">
    <property type="entry name" value="BREX_1_MTaseX"/>
    <property type="match status" value="1"/>
</dbReference>
<proteinExistence type="predicted"/>
<gene>
    <name evidence="7" type="ORF">MSMAC_2521</name>
</gene>
<sequence length="1185" mass="136344">MRSGSGNMDKSAIIEFSNKVRDKLNAEVRSQAAYYGILPEEIHAVEEHADSVIINGKVFNSKIKNQRSQLVKQIKEKGYEQVMEEVTYAWFNRLVALKFMEMNGCLPDQIKVFTSTDPNKPEPDILTNALKLDFLNLNRDLVLDLKAENKDEELYKYLILKLCNYLNKIMPFLFEKIEDYTELLFPDKLLHTGSVLHDLNSIIPDEDWKEVEIIGWIYQDYIAPKKDKVFADLKKNIKISKENIPAVTQLFTPHWIVRYLVENSLGRLWMLNRPESSLVDRMEYYIKPEQQETDFLKINSPEEFKICDPACGSGHMLVYAFDLLYAIYEEEGYTPSEIPEMILTHNLFGIEIDKRAGELAGFALTMKARGKDRRLFNKQVQPNICMLENVAFEQGELNDYIDAVGSELFTNDHRDTLSQFSEADNFGSLIRPVAKDVSGLLSLLESKNLSGNLSHLSTHQKVLQVLRQANYLSPKYHVVVANPPYMGGRGMNNRLRTFAQDNYPDSKSDLFAMFIERNLDLVVQKGMVSMITMHSWMFLSSFEELRENILSNDTILSMAHFGARAFDSIGGEVVSTTAFIIENAQHLEYKGTYLRLVDGNCEADKEAELKAKISEPFRASATDFKKIPGSPIAYWVSDRTRDVFNFGKELGTVVPVRQGLATADNDRFLRFWPEVSNNKVGLNLKSREDAKQSGKKWFPYNKGGEFRKWYGNNEFLVNWKNDGEEIRNFTDGLGKVRSRPQNMEFYFKNSVTWSFVSSSYFGVRYSGSGAIFDVGGSSAFPNESDAFCVTGLLCSKQTFNFMKVMNPTLNFQVGNVATIPFLQTGLKSRKVQIDSVVKEIIDISRNDWDSYETSWDFTTFPLFKSEYRQPTLKETYMTLRTHWKEMTLEMQRLEEENNRIFIEAYGLQDELTPEVQLSEITLTCNPYYRYGNNKTDEELEALLLTDTIKELISYAVGCMFGRYSPEKEGLILANQGEKLADFKEKVPGATFLPDEDNIVPILDDEYYTDDIVGRFKEFLKLTFGAETLSENLDFIAGALSKKAESPEKVIRNYFLRDFYNDHVKMYKKRPIYWLFTSSEKGKAFNALVYMHRYDKTTLAKMRIDYLLDFESKLDAQRSLLEKEITENSKNSGKAESELAKLNKKINELVKYDELLKNKADQMIEIDLDDGVVENYKKFEGLVGKI</sequence>
<dbReference type="PATRIC" id="fig|1434113.4.peg.3161"/>
<dbReference type="Pfam" id="PF07669">
    <property type="entry name" value="Eco57I"/>
    <property type="match status" value="1"/>
</dbReference>
<dbReference type="PANTHER" id="PTHR33841">
    <property type="entry name" value="DNA METHYLTRANSFERASE YEEA-RELATED"/>
    <property type="match status" value="1"/>
</dbReference>
<evidence type="ECO:0000256" key="2">
    <source>
        <dbReference type="ARBA" id="ARBA00022603"/>
    </source>
</evidence>
<organism evidence="7 8">
    <name type="scientific">Methanosarcina mazei C16</name>
    <dbReference type="NCBI Taxonomy" id="1434113"/>
    <lineage>
        <taxon>Archaea</taxon>
        <taxon>Methanobacteriati</taxon>
        <taxon>Methanobacteriota</taxon>
        <taxon>Stenosarchaea group</taxon>
        <taxon>Methanomicrobia</taxon>
        <taxon>Methanosarcinales</taxon>
        <taxon>Methanosarcinaceae</taxon>
        <taxon>Methanosarcina</taxon>
    </lineage>
</organism>
<evidence type="ECO:0000313" key="7">
    <source>
        <dbReference type="EMBL" id="AKB72411.1"/>
    </source>
</evidence>
<comment type="catalytic activity">
    <reaction evidence="5">
        <text>a 2'-deoxyadenosine in DNA + S-adenosyl-L-methionine = an N(6)-methyl-2'-deoxyadenosine in DNA + S-adenosyl-L-homocysteine + H(+)</text>
        <dbReference type="Rhea" id="RHEA:15197"/>
        <dbReference type="Rhea" id="RHEA-COMP:12418"/>
        <dbReference type="Rhea" id="RHEA-COMP:12419"/>
        <dbReference type="ChEBI" id="CHEBI:15378"/>
        <dbReference type="ChEBI" id="CHEBI:57856"/>
        <dbReference type="ChEBI" id="CHEBI:59789"/>
        <dbReference type="ChEBI" id="CHEBI:90615"/>
        <dbReference type="ChEBI" id="CHEBI:90616"/>
        <dbReference type="EC" id="2.1.1.72"/>
    </reaction>
</comment>
<dbReference type="GO" id="GO:0032259">
    <property type="term" value="P:methylation"/>
    <property type="evidence" value="ECO:0007669"/>
    <property type="project" value="UniProtKB-KW"/>
</dbReference>
<dbReference type="EC" id="2.1.1.72" evidence="1"/>
<dbReference type="KEGG" id="mmac:MSMAC_2521"/>
<dbReference type="SUPFAM" id="SSF53335">
    <property type="entry name" value="S-adenosyl-L-methionine-dependent methyltransferases"/>
    <property type="match status" value="1"/>
</dbReference>
<dbReference type="PRINTS" id="PR00507">
    <property type="entry name" value="N12N6MTFRASE"/>
</dbReference>
<evidence type="ECO:0000256" key="5">
    <source>
        <dbReference type="ARBA" id="ARBA00047942"/>
    </source>
</evidence>
<dbReference type="GO" id="GO:0006304">
    <property type="term" value="P:DNA modification"/>
    <property type="evidence" value="ECO:0007669"/>
    <property type="project" value="InterPro"/>
</dbReference>
<dbReference type="InterPro" id="IPR050953">
    <property type="entry name" value="N4_N6_ade-DNA_methylase"/>
</dbReference>
<evidence type="ECO:0000256" key="3">
    <source>
        <dbReference type="ARBA" id="ARBA00022679"/>
    </source>
</evidence>
<reference evidence="7 8" key="1">
    <citation type="submission" date="2014-07" db="EMBL/GenBank/DDBJ databases">
        <title>Methanogenic archaea and the global carbon cycle.</title>
        <authorList>
            <person name="Henriksen J.R."/>
            <person name="Luke J."/>
            <person name="Reinhart S."/>
            <person name="Benedict M.N."/>
            <person name="Youngblut N.D."/>
            <person name="Metcalf M.E."/>
            <person name="Whitaker R.J."/>
            <person name="Metcalf W.W."/>
        </authorList>
    </citation>
    <scope>NUCLEOTIDE SEQUENCE [LARGE SCALE GENOMIC DNA]</scope>
    <source>
        <strain evidence="7 8">C16</strain>
    </source>
</reference>
<keyword evidence="3" id="KW-0808">Transferase</keyword>
<dbReference type="InterPro" id="IPR011639">
    <property type="entry name" value="MethylTrfase_TaqI-like_dom"/>
</dbReference>
<dbReference type="PANTHER" id="PTHR33841:SF1">
    <property type="entry name" value="DNA METHYLTRANSFERASE A"/>
    <property type="match status" value="1"/>
</dbReference>
<dbReference type="GO" id="GO:0009007">
    <property type="term" value="F:site-specific DNA-methyltransferase (adenine-specific) activity"/>
    <property type="evidence" value="ECO:0007669"/>
    <property type="project" value="UniProtKB-EC"/>
</dbReference>
<dbReference type="GO" id="GO:0003676">
    <property type="term" value="F:nucleic acid binding"/>
    <property type="evidence" value="ECO:0007669"/>
    <property type="project" value="InterPro"/>
</dbReference>
<evidence type="ECO:0000313" key="8">
    <source>
        <dbReference type="Proteomes" id="UP000033071"/>
    </source>
</evidence>
<evidence type="ECO:0000256" key="4">
    <source>
        <dbReference type="ARBA" id="ARBA00022691"/>
    </source>
</evidence>
<accession>A0A0E3RY43</accession>
<dbReference type="HOGENOM" id="CLU_007510_1_0_2"/>
<keyword evidence="2 7" id="KW-0489">Methyltransferase</keyword>
<feature type="domain" description="Type II methyltransferase M.TaqI-like" evidence="6">
    <location>
        <begin position="345"/>
        <end position="564"/>
    </location>
</feature>
<dbReference type="InterPro" id="IPR002052">
    <property type="entry name" value="DNA_methylase_N6_adenine_CS"/>
</dbReference>
<dbReference type="InterPro" id="IPR047939">
    <property type="entry name" value="BREX_1_PglX"/>
</dbReference>
<dbReference type="PROSITE" id="PS00092">
    <property type="entry name" value="N6_MTASE"/>
    <property type="match status" value="1"/>
</dbReference>
<dbReference type="Proteomes" id="UP000033071">
    <property type="component" value="Chromosome"/>
</dbReference>
<dbReference type="Gene3D" id="3.40.50.150">
    <property type="entry name" value="Vaccinia Virus protein VP39"/>
    <property type="match status" value="1"/>
</dbReference>
<keyword evidence="4" id="KW-0949">S-adenosyl-L-methionine</keyword>
<dbReference type="EMBL" id="CP009514">
    <property type="protein sequence ID" value="AKB72411.1"/>
    <property type="molecule type" value="Genomic_DNA"/>
</dbReference>
<evidence type="ECO:0000259" key="6">
    <source>
        <dbReference type="Pfam" id="PF07669"/>
    </source>
</evidence>
<dbReference type="REBASE" id="109232">
    <property type="entry name" value="Mma16ORF2521P"/>
</dbReference>
<dbReference type="AlphaFoldDB" id="A0A0E3RY43"/>
<dbReference type="InterPro" id="IPR029063">
    <property type="entry name" value="SAM-dependent_MTases_sf"/>
</dbReference>
<protein>
    <recommendedName>
        <fullName evidence="1">site-specific DNA-methyltransferase (adenine-specific)</fullName>
        <ecNumber evidence="1">2.1.1.72</ecNumber>
    </recommendedName>
</protein>
<evidence type="ECO:0000256" key="1">
    <source>
        <dbReference type="ARBA" id="ARBA00011900"/>
    </source>
</evidence>
<name>A0A0E3RY43_METMZ</name>